<dbReference type="Pfam" id="PF13637">
    <property type="entry name" value="Ank_4"/>
    <property type="match status" value="1"/>
</dbReference>
<reference evidence="3 4" key="1">
    <citation type="submission" date="2017-06" db="EMBL/GenBank/DDBJ databases">
        <title>Genome of Fusarium nygamai isolate CS10214.</title>
        <authorList>
            <person name="Gardiner D.M."/>
            <person name="Obanor F."/>
            <person name="Kazan K."/>
        </authorList>
    </citation>
    <scope>NUCLEOTIDE SEQUENCE [LARGE SCALE GENOMIC DNA]</scope>
    <source>
        <strain evidence="3 4">CS10214</strain>
    </source>
</reference>
<keyword evidence="4" id="KW-1185">Reference proteome</keyword>
<dbReference type="InterPro" id="IPR052391">
    <property type="entry name" value="E3_Ligase-Neurotoxin"/>
</dbReference>
<gene>
    <name evidence="3" type="ORF">FNYG_13160</name>
</gene>
<name>A0A2K0VU04_GIBNY</name>
<dbReference type="Gene3D" id="1.25.40.20">
    <property type="entry name" value="Ankyrin repeat-containing domain"/>
    <property type="match status" value="3"/>
</dbReference>
<dbReference type="Pfam" id="PF12796">
    <property type="entry name" value="Ank_2"/>
    <property type="match status" value="2"/>
</dbReference>
<feature type="repeat" description="ANK" evidence="1">
    <location>
        <begin position="397"/>
        <end position="429"/>
    </location>
</feature>
<dbReference type="PANTHER" id="PTHR24133:SF40">
    <property type="entry name" value="ANKYRIN REPEAT DOMAIN 44"/>
    <property type="match status" value="1"/>
</dbReference>
<feature type="repeat" description="ANK" evidence="1">
    <location>
        <begin position="292"/>
        <end position="324"/>
    </location>
</feature>
<comment type="caution">
    <text evidence="3">The sequence shown here is derived from an EMBL/GenBank/DDBJ whole genome shotgun (WGS) entry which is preliminary data.</text>
</comment>
<dbReference type="SUPFAM" id="SSF48403">
    <property type="entry name" value="Ankyrin repeat"/>
    <property type="match status" value="2"/>
</dbReference>
<accession>A0A2K0VU04</accession>
<sequence length="618" mass="66722">MDDLTRAVSQQATVTGTPQGKESRIASNPLTSWHWRLTDDGKTPLQIAAEQNKEEIVEFLLKTTPETMSDARVALGLAAAAGHLGVVKLLAVPGLSYEPKPADSEVIQTHDALEMAAKSGKSDVVQYLLQKGFGPWKQSIKKSALHLAAENGHVRVVRLLIDAGFDPNPTIKRPPVHCHYSNRRLSVDGLGDDLELTPAALAARNGHGDILQLLHNHGASMDIPSGRSGYRPIHEAAAEGKVEAVRCLLEIGVSVTVRAGRFCDSHTPLDLAADGNHVEVARLLIQGSEPEAVQSAVHAAVQQDSTDVLDFLLEYGADSNTKNTIGESMLHIAATRNSPDAHKTIAVLLKHGADITATDGDGCWSKLPIHKSIEAQNLASFETLLAAGADVHAELPDGETCLHLAARVGAVDIGRRLLDDGLDPNHRAPNHMAYAGKDTTPLKASLESLDGISSAFARLLLSRGAVVRDLDLLRCILACRPRWRQNEVSKCALLLFPYFQPLLCQVEMVTTPAGTYGGATWARELGDFVVSAFKGSPCEVETALEILTQVMVLSPPSVDCRVVRALLLHASRMKLMTLVDSVMQLLPRETCRAVIAGFKREALPEDPNLTFYIVQRYA</sequence>
<feature type="repeat" description="ANK" evidence="1">
    <location>
        <begin position="325"/>
        <end position="360"/>
    </location>
</feature>
<feature type="repeat" description="ANK" evidence="1">
    <location>
        <begin position="140"/>
        <end position="172"/>
    </location>
</feature>
<dbReference type="PANTHER" id="PTHR24133">
    <property type="entry name" value="ANKYRIN DOMAIN-CONTAINING"/>
    <property type="match status" value="1"/>
</dbReference>
<dbReference type="PROSITE" id="PS50297">
    <property type="entry name" value="ANK_REP_REGION"/>
    <property type="match status" value="6"/>
</dbReference>
<dbReference type="PRINTS" id="PR01415">
    <property type="entry name" value="ANKYRIN"/>
</dbReference>
<protein>
    <submittedName>
        <fullName evidence="3">Uncharacterized protein</fullName>
    </submittedName>
</protein>
<dbReference type="STRING" id="42673.A0A2K0VU04"/>
<evidence type="ECO:0000256" key="1">
    <source>
        <dbReference type="PROSITE-ProRule" id="PRU00023"/>
    </source>
</evidence>
<evidence type="ECO:0000313" key="3">
    <source>
        <dbReference type="EMBL" id="PNP73510.1"/>
    </source>
</evidence>
<proteinExistence type="predicted"/>
<evidence type="ECO:0000313" key="4">
    <source>
        <dbReference type="Proteomes" id="UP000236664"/>
    </source>
</evidence>
<feature type="repeat" description="ANK" evidence="1">
    <location>
        <begin position="228"/>
        <end position="260"/>
    </location>
</feature>
<feature type="region of interest" description="Disordered" evidence="2">
    <location>
        <begin position="1"/>
        <end position="25"/>
    </location>
</feature>
<dbReference type="InterPro" id="IPR036770">
    <property type="entry name" value="Ankyrin_rpt-contain_sf"/>
</dbReference>
<dbReference type="InterPro" id="IPR002110">
    <property type="entry name" value="Ankyrin_rpt"/>
</dbReference>
<evidence type="ECO:0000256" key="2">
    <source>
        <dbReference type="SAM" id="MobiDB-lite"/>
    </source>
</evidence>
<dbReference type="OrthoDB" id="341259at2759"/>
<dbReference type="EMBL" id="MTQA01000269">
    <property type="protein sequence ID" value="PNP73510.1"/>
    <property type="molecule type" value="Genomic_DNA"/>
</dbReference>
<feature type="compositionally biased region" description="Polar residues" evidence="2">
    <location>
        <begin position="7"/>
        <end position="25"/>
    </location>
</feature>
<feature type="repeat" description="ANK" evidence="1">
    <location>
        <begin position="194"/>
        <end position="226"/>
    </location>
</feature>
<feature type="repeat" description="ANK" evidence="1">
    <location>
        <begin position="40"/>
        <end position="62"/>
    </location>
</feature>
<keyword evidence="1" id="KW-0040">ANK repeat</keyword>
<dbReference type="Pfam" id="PF00023">
    <property type="entry name" value="Ank"/>
    <property type="match status" value="2"/>
</dbReference>
<dbReference type="Proteomes" id="UP000236664">
    <property type="component" value="Unassembled WGS sequence"/>
</dbReference>
<dbReference type="AlphaFoldDB" id="A0A2K0VU04"/>
<dbReference type="PROSITE" id="PS50088">
    <property type="entry name" value="ANK_REPEAT"/>
    <property type="match status" value="7"/>
</dbReference>
<dbReference type="SMART" id="SM00248">
    <property type="entry name" value="ANK"/>
    <property type="match status" value="11"/>
</dbReference>
<organism evidence="3 4">
    <name type="scientific">Gibberella nygamai</name>
    <name type="common">Bean root rot disease fungus</name>
    <name type="synonym">Fusarium nygamai</name>
    <dbReference type="NCBI Taxonomy" id="42673"/>
    <lineage>
        <taxon>Eukaryota</taxon>
        <taxon>Fungi</taxon>
        <taxon>Dikarya</taxon>
        <taxon>Ascomycota</taxon>
        <taxon>Pezizomycotina</taxon>
        <taxon>Sordariomycetes</taxon>
        <taxon>Hypocreomycetidae</taxon>
        <taxon>Hypocreales</taxon>
        <taxon>Nectriaceae</taxon>
        <taxon>Fusarium</taxon>
        <taxon>Fusarium fujikuroi species complex</taxon>
    </lineage>
</organism>